<dbReference type="Gene3D" id="1.25.40.570">
    <property type="match status" value="1"/>
</dbReference>
<sequence length="201" mass="23059">MPGEKIPGGIVGTLGLNFDYWGGGGTATKWKYSPLFYQINEITLDRPDLKTKVVNCSEIQQQLNVEIGRNNSNLPIAKELLYTFYNCDYSNFMIALGKLERDFLVKDRYLQLHCRFFTRTMRIKAYQQFLTPYKTVSLDVMAKSFGVSKEYLDQQLFNFISSGKLSCRIDACKGIIETAQTDQKNLFYKKVIHDGDILVSL</sequence>
<dbReference type="SUPFAM" id="SSF46785">
    <property type="entry name" value="Winged helix' DNA-binding domain"/>
    <property type="match status" value="1"/>
</dbReference>
<proteinExistence type="predicted"/>
<dbReference type="WBParaSite" id="MhA1_Contig1573.frz3.gene6">
    <property type="protein sequence ID" value="MhA1_Contig1573.frz3.gene6"/>
    <property type="gene ID" value="MhA1_Contig1573.frz3.gene6"/>
</dbReference>
<evidence type="ECO:0000313" key="2">
    <source>
        <dbReference type="Proteomes" id="UP000095281"/>
    </source>
</evidence>
<dbReference type="PROSITE" id="PS50250">
    <property type="entry name" value="PCI"/>
    <property type="match status" value="1"/>
</dbReference>
<dbReference type="InterPro" id="IPR019585">
    <property type="entry name" value="Rpn7/CSN1"/>
</dbReference>
<feature type="domain" description="PCI" evidence="1">
    <location>
        <begin position="2"/>
        <end position="183"/>
    </location>
</feature>
<dbReference type="InterPro" id="IPR000717">
    <property type="entry name" value="PCI_dom"/>
</dbReference>
<accession>A0A1I8B7B5</accession>
<dbReference type="GO" id="GO:0043161">
    <property type="term" value="P:proteasome-mediated ubiquitin-dependent protein catabolic process"/>
    <property type="evidence" value="ECO:0007669"/>
    <property type="project" value="TreeGrafter"/>
</dbReference>
<dbReference type="AlphaFoldDB" id="A0A1I8B7B5"/>
<evidence type="ECO:0000259" key="1">
    <source>
        <dbReference type="PROSITE" id="PS50250"/>
    </source>
</evidence>
<dbReference type="Proteomes" id="UP000095281">
    <property type="component" value="Unplaced"/>
</dbReference>
<organism evidence="2 3">
    <name type="scientific">Meloidogyne hapla</name>
    <name type="common">Root-knot nematode worm</name>
    <dbReference type="NCBI Taxonomy" id="6305"/>
    <lineage>
        <taxon>Eukaryota</taxon>
        <taxon>Metazoa</taxon>
        <taxon>Ecdysozoa</taxon>
        <taxon>Nematoda</taxon>
        <taxon>Chromadorea</taxon>
        <taxon>Rhabditida</taxon>
        <taxon>Tylenchina</taxon>
        <taxon>Tylenchomorpha</taxon>
        <taxon>Tylenchoidea</taxon>
        <taxon>Meloidogynidae</taxon>
        <taxon>Meloidogyninae</taxon>
        <taxon>Meloidogyne</taxon>
    </lineage>
</organism>
<dbReference type="PANTHER" id="PTHR14145:SF1">
    <property type="entry name" value="26S PROTEASOME NON-ATPASE REGULATORY SUBUNIT 6"/>
    <property type="match status" value="1"/>
</dbReference>
<dbReference type="SMART" id="SM00088">
    <property type="entry name" value="PINT"/>
    <property type="match status" value="1"/>
</dbReference>
<reference evidence="3" key="1">
    <citation type="submission" date="2016-11" db="UniProtKB">
        <authorList>
            <consortium name="WormBaseParasite"/>
        </authorList>
    </citation>
    <scope>IDENTIFICATION</scope>
</reference>
<keyword evidence="2" id="KW-1185">Reference proteome</keyword>
<dbReference type="PANTHER" id="PTHR14145">
    <property type="entry name" value="26S PROTESOME SUBUNIT 6"/>
    <property type="match status" value="1"/>
</dbReference>
<evidence type="ECO:0000313" key="3">
    <source>
        <dbReference type="WBParaSite" id="MhA1_Contig1573.frz3.gene6"/>
    </source>
</evidence>
<dbReference type="InterPro" id="IPR036390">
    <property type="entry name" value="WH_DNA-bd_sf"/>
</dbReference>
<name>A0A1I8B7B5_MELHA</name>
<protein>
    <submittedName>
        <fullName evidence="3">26S proteasome non-ATPase regulatory subunit 6</fullName>
    </submittedName>
</protein>
<dbReference type="GO" id="GO:0005838">
    <property type="term" value="C:proteasome regulatory particle"/>
    <property type="evidence" value="ECO:0007669"/>
    <property type="project" value="TreeGrafter"/>
</dbReference>
<dbReference type="Pfam" id="PF01399">
    <property type="entry name" value="PCI"/>
    <property type="match status" value="1"/>
</dbReference>